<dbReference type="EMBL" id="CP096649">
    <property type="protein sequence ID" value="UQK58997.1"/>
    <property type="molecule type" value="Genomic_DNA"/>
</dbReference>
<reference evidence="2" key="1">
    <citation type="submission" date="2022-04" db="EMBL/GenBank/DDBJ databases">
        <title>Complete genome sequences of Ezakiella coagulans and Fenollaria massiliensis.</title>
        <authorList>
            <person name="France M.T."/>
            <person name="Clifford J."/>
            <person name="Narina S."/>
            <person name="Rutt L."/>
            <person name="Ravel J."/>
        </authorList>
    </citation>
    <scope>NUCLEOTIDE SEQUENCE</scope>
    <source>
        <strain evidence="2">C0061C2</strain>
    </source>
</reference>
<accession>A0A9E7DJL4</accession>
<dbReference type="InterPro" id="IPR012437">
    <property type="entry name" value="DUF1638"/>
</dbReference>
<evidence type="ECO:0000313" key="2">
    <source>
        <dbReference type="EMBL" id="UQK58997.1"/>
    </source>
</evidence>
<dbReference type="AlphaFoldDB" id="A0A9E7DJL4"/>
<organism evidence="2 3">
    <name type="scientific">Fenollaria massiliensis</name>
    <dbReference type="NCBI Taxonomy" id="938288"/>
    <lineage>
        <taxon>Bacteria</taxon>
        <taxon>Bacillati</taxon>
        <taxon>Bacillota</taxon>
        <taxon>Clostridia</taxon>
        <taxon>Eubacteriales</taxon>
        <taxon>Fenollaria</taxon>
    </lineage>
</organism>
<gene>
    <name evidence="2" type="ORF">M1R53_07070</name>
</gene>
<evidence type="ECO:0000313" key="3">
    <source>
        <dbReference type="Proteomes" id="UP000831151"/>
    </source>
</evidence>
<evidence type="ECO:0000259" key="1">
    <source>
        <dbReference type="Pfam" id="PF07796"/>
    </source>
</evidence>
<protein>
    <submittedName>
        <fullName evidence="2">DUF1638 domain-containing protein</fullName>
    </submittedName>
</protein>
<proteinExistence type="predicted"/>
<sequence length="227" mass="26579">MSKTVILGCSSLKDYIDEAQRKVKTNYPVFYLNRLYHRDPKEMHDHITHKLMTLEKDVDTILVAMGYCGGSWKDIKAPCRLVMPKIDECVSLLLQNTDEVKSNLKEPGHLYVREKDPMKENYHAIFDKLTQNLDEETKKRYHEDWKRYYHEIDIIDTKINDCRRADYVQTVKEDAAWLDAKLGFVDGGTYLLEKLFSGMWDEQFTILEAGEILSDEFNLENTINSAI</sequence>
<dbReference type="KEGG" id="fms:M1R53_07070"/>
<feature type="domain" description="DUF1638" evidence="1">
    <location>
        <begin position="32"/>
        <end position="195"/>
    </location>
</feature>
<dbReference type="Proteomes" id="UP000831151">
    <property type="component" value="Chromosome"/>
</dbReference>
<dbReference type="Pfam" id="PF07796">
    <property type="entry name" value="DUF1638"/>
    <property type="match status" value="1"/>
</dbReference>
<keyword evidence="3" id="KW-1185">Reference proteome</keyword>
<dbReference type="RefSeq" id="WP_249242525.1">
    <property type="nucleotide sequence ID" value="NZ_CP096649.1"/>
</dbReference>
<name>A0A9E7DJL4_9FIRM</name>